<evidence type="ECO:0000313" key="13">
    <source>
        <dbReference type="Proteomes" id="UP000242715"/>
    </source>
</evidence>
<keyword evidence="3" id="KW-0808">Transferase</keyword>
<evidence type="ECO:0000256" key="4">
    <source>
        <dbReference type="ARBA" id="ARBA00022692"/>
    </source>
</evidence>
<protein>
    <recommendedName>
        <fullName evidence="10 11">Glycosyltransferase 2-like domain-containing protein</fullName>
    </recommendedName>
</protein>
<dbReference type="GO" id="GO:0071555">
    <property type="term" value="P:cell wall organization"/>
    <property type="evidence" value="ECO:0007669"/>
    <property type="project" value="UniProtKB-KW"/>
</dbReference>
<dbReference type="Pfam" id="PF13632">
    <property type="entry name" value="Glyco_trans_2_3"/>
    <property type="match status" value="1"/>
</dbReference>
<keyword evidence="13" id="KW-1185">Reference proteome</keyword>
<evidence type="ECO:0000256" key="8">
    <source>
        <dbReference type="ARBA" id="ARBA00023316"/>
    </source>
</evidence>
<dbReference type="Pfam" id="PF00535">
    <property type="entry name" value="Glycos_transf_2"/>
    <property type="match status" value="1"/>
</dbReference>
<keyword evidence="2" id="KW-0328">Glycosyltransferase</keyword>
<dbReference type="AlphaFoldDB" id="A0A2Z6N1N1"/>
<evidence type="ECO:0000259" key="10">
    <source>
        <dbReference type="Pfam" id="PF00535"/>
    </source>
</evidence>
<evidence type="ECO:0000256" key="9">
    <source>
        <dbReference type="SAM" id="MobiDB-lite"/>
    </source>
</evidence>
<evidence type="ECO:0000256" key="7">
    <source>
        <dbReference type="ARBA" id="ARBA00023136"/>
    </source>
</evidence>
<gene>
    <name evidence="12" type="ORF">TSUD_22820</name>
</gene>
<proteinExistence type="predicted"/>
<dbReference type="SUPFAM" id="SSF53448">
    <property type="entry name" value="Nucleotide-diphospho-sugar transferases"/>
    <property type="match status" value="1"/>
</dbReference>
<dbReference type="GO" id="GO:0051753">
    <property type="term" value="F:mannan synthase activity"/>
    <property type="evidence" value="ECO:0007669"/>
    <property type="project" value="TreeGrafter"/>
</dbReference>
<dbReference type="PANTHER" id="PTHR32044">
    <property type="entry name" value="GLUCOMANNAN 4-BETA-MANNOSYLTRANSFERASE 9"/>
    <property type="match status" value="1"/>
</dbReference>
<feature type="domain" description="Glycosyltransferase 2-like" evidence="10">
    <location>
        <begin position="97"/>
        <end position="233"/>
    </location>
</feature>
<accession>A0A2Z6N1N1</accession>
<dbReference type="EMBL" id="DF973692">
    <property type="protein sequence ID" value="GAU37866.1"/>
    <property type="molecule type" value="Genomic_DNA"/>
</dbReference>
<evidence type="ECO:0000256" key="1">
    <source>
        <dbReference type="ARBA" id="ARBA00004653"/>
    </source>
</evidence>
<sequence length="674" mass="77748">MLFFMEAFQVASEGVVMQIEFVWKHIREGFVVPMLRVAVFLCLCMLLMDFVEKVFMGIAISFVKLCGRKPEKRYKWETIKEDVELGNSNYPMVLIQIPMYNEGEVYQLSIGAACGLSWPSDRIIIQVLDDSTDPAIKELVQVECRIWESKGVNIKYEVRDNRDGYKAGALKEGIKHSYVIQCDYVAIFDADFQPEPDFLYQTIPFLVNNHEIGLVQARWKFVSFEANMIQQQHQQHHDILLQHWRGIRLIAVLYTRNQIIPKVRREGNKVAHELAKWARMDPCGNFWVQNFPTLNAGECLMTRMQQMSLDYHFKVEQEVGSFTYAFFGFNGTAGVWRISALNEAGGWKDRTTVEDMDLAVRASLKGWKFLFLSHVQVKSELPSTLKAYRYQQHRWSCGPANLFRKVVMEIFTNKKVSLWKKFHVVYSFFFVAKIVVHINTFMFYCIVLPATVMVPEVVVPKWSCVYIPCIVTLFKAVGTPSNSKSIGKHSKDEEDKDNGQSTKKPIDVEIAVDFRPSDNEGKKRKPYVVMGCQRGGTHKAYVNNKRELKTTLKCNCPFRIRSYFLSCGECSVSVIDGRHNHIMTKRLEGHKYAERQKADEAVLVFEMAKNNALPRNILSTIRTKNAKSSTTIKHIYNVRQGMIKEVRGDRSEMRQLLKCLNDSFVPETVDLAED</sequence>
<dbReference type="InterPro" id="IPR029044">
    <property type="entry name" value="Nucleotide-diphossugar_trans"/>
</dbReference>
<dbReference type="OrthoDB" id="72851at2759"/>
<dbReference type="InterPro" id="IPR001173">
    <property type="entry name" value="Glyco_trans_2-like"/>
</dbReference>
<dbReference type="Gene3D" id="3.90.550.10">
    <property type="entry name" value="Spore Coat Polysaccharide Biosynthesis Protein SpsA, Chain A"/>
    <property type="match status" value="2"/>
</dbReference>
<evidence type="ECO:0000313" key="12">
    <source>
        <dbReference type="EMBL" id="GAU37866.1"/>
    </source>
</evidence>
<evidence type="ECO:0000256" key="5">
    <source>
        <dbReference type="ARBA" id="ARBA00022989"/>
    </source>
</evidence>
<evidence type="ECO:0000256" key="6">
    <source>
        <dbReference type="ARBA" id="ARBA00023034"/>
    </source>
</evidence>
<comment type="subcellular location">
    <subcellularLocation>
        <location evidence="1">Golgi apparatus membrane</location>
        <topology evidence="1">Multi-pass membrane protein</topology>
    </subcellularLocation>
</comment>
<organism evidence="12 13">
    <name type="scientific">Trifolium subterraneum</name>
    <name type="common">Subterranean clover</name>
    <dbReference type="NCBI Taxonomy" id="3900"/>
    <lineage>
        <taxon>Eukaryota</taxon>
        <taxon>Viridiplantae</taxon>
        <taxon>Streptophyta</taxon>
        <taxon>Embryophyta</taxon>
        <taxon>Tracheophyta</taxon>
        <taxon>Spermatophyta</taxon>
        <taxon>Magnoliopsida</taxon>
        <taxon>eudicotyledons</taxon>
        <taxon>Gunneridae</taxon>
        <taxon>Pentapetalae</taxon>
        <taxon>rosids</taxon>
        <taxon>fabids</taxon>
        <taxon>Fabales</taxon>
        <taxon>Fabaceae</taxon>
        <taxon>Papilionoideae</taxon>
        <taxon>50 kb inversion clade</taxon>
        <taxon>NPAAA clade</taxon>
        <taxon>Hologalegina</taxon>
        <taxon>IRL clade</taxon>
        <taxon>Trifolieae</taxon>
        <taxon>Trifolium</taxon>
    </lineage>
</organism>
<feature type="domain" description="Glycosyltransferase 2-like" evidence="11">
    <location>
        <begin position="325"/>
        <end position="453"/>
    </location>
</feature>
<evidence type="ECO:0000259" key="11">
    <source>
        <dbReference type="Pfam" id="PF13632"/>
    </source>
</evidence>
<dbReference type="Proteomes" id="UP000242715">
    <property type="component" value="Unassembled WGS sequence"/>
</dbReference>
<dbReference type="PANTHER" id="PTHR32044:SF77">
    <property type="entry name" value="GLUCOMANNAN 4-BETA-MANNOSYLTRANSFERASE 9"/>
    <property type="match status" value="1"/>
</dbReference>
<keyword evidence="6" id="KW-0333">Golgi apparatus</keyword>
<feature type="region of interest" description="Disordered" evidence="9">
    <location>
        <begin position="479"/>
        <end position="502"/>
    </location>
</feature>
<keyword evidence="4" id="KW-0812">Transmembrane</keyword>
<dbReference type="GO" id="GO:0000139">
    <property type="term" value="C:Golgi membrane"/>
    <property type="evidence" value="ECO:0007669"/>
    <property type="project" value="UniProtKB-SubCell"/>
</dbReference>
<evidence type="ECO:0000256" key="2">
    <source>
        <dbReference type="ARBA" id="ARBA00022676"/>
    </source>
</evidence>
<keyword evidence="8" id="KW-0961">Cell wall biogenesis/degradation</keyword>
<keyword evidence="7" id="KW-0472">Membrane</keyword>
<reference evidence="13" key="1">
    <citation type="journal article" date="2017" name="Front. Plant Sci.">
        <title>Climate Clever Clovers: New Paradigm to Reduce the Environmental Footprint of Ruminants by Breeding Low Methanogenic Forages Utilizing Haplotype Variation.</title>
        <authorList>
            <person name="Kaur P."/>
            <person name="Appels R."/>
            <person name="Bayer P.E."/>
            <person name="Keeble-Gagnere G."/>
            <person name="Wang J."/>
            <person name="Hirakawa H."/>
            <person name="Shirasawa K."/>
            <person name="Vercoe P."/>
            <person name="Stefanova K."/>
            <person name="Durmic Z."/>
            <person name="Nichols P."/>
            <person name="Revell C."/>
            <person name="Isobe S.N."/>
            <person name="Edwards D."/>
            <person name="Erskine W."/>
        </authorList>
    </citation>
    <scope>NUCLEOTIDE SEQUENCE [LARGE SCALE GENOMIC DNA]</scope>
    <source>
        <strain evidence="13">cv. Daliak</strain>
    </source>
</reference>
<evidence type="ECO:0000256" key="3">
    <source>
        <dbReference type="ARBA" id="ARBA00022679"/>
    </source>
</evidence>
<name>A0A2Z6N1N1_TRISU</name>
<keyword evidence="5" id="KW-1133">Transmembrane helix</keyword>